<dbReference type="InterPro" id="IPR049557">
    <property type="entry name" value="Transketolase_CS"/>
</dbReference>
<dbReference type="GO" id="GO:0016114">
    <property type="term" value="P:terpenoid biosynthetic process"/>
    <property type="evidence" value="ECO:0007669"/>
    <property type="project" value="UniProtKB-UniRule"/>
</dbReference>
<protein>
    <recommendedName>
        <fullName evidence="10">1-deoxy-D-xylulose-5-phosphate synthase</fullName>
        <ecNumber evidence="10">2.2.1.7</ecNumber>
    </recommendedName>
    <alternativeName>
        <fullName evidence="10">1-deoxyxylulose-5-phosphate synthase</fullName>
        <shortName evidence="10">DXP synthase</shortName>
        <shortName evidence="10">DXPS</shortName>
    </alternativeName>
</protein>
<comment type="function">
    <text evidence="10">Catalyzes the acyloin condensation reaction between C atoms 2 and 3 of pyruvate and glyceraldehyde 3-phosphate to yield 1-deoxy-D-xylulose-5-phosphate (DXP).</text>
</comment>
<comment type="pathway">
    <text evidence="1 10">Metabolic intermediate biosynthesis; 1-deoxy-D-xylulose 5-phosphate biosynthesis; 1-deoxy-D-xylulose 5-phosphate from D-glyceraldehyde 3-phosphate and pyruvate: step 1/1.</text>
</comment>
<dbReference type="HAMAP" id="MF_00315">
    <property type="entry name" value="DXP_synth"/>
    <property type="match status" value="1"/>
</dbReference>
<evidence type="ECO:0000256" key="1">
    <source>
        <dbReference type="ARBA" id="ARBA00004980"/>
    </source>
</evidence>
<dbReference type="InterPro" id="IPR033248">
    <property type="entry name" value="Transketolase_C"/>
</dbReference>
<dbReference type="InterPro" id="IPR020826">
    <property type="entry name" value="Transketolase_BS"/>
</dbReference>
<dbReference type="RefSeq" id="WP_235624041.1">
    <property type="nucleotide sequence ID" value="NZ_CP012150.1"/>
</dbReference>
<dbReference type="SMART" id="SM00861">
    <property type="entry name" value="Transket_pyr"/>
    <property type="match status" value="1"/>
</dbReference>
<comment type="cofactor">
    <cofactor evidence="10">
        <name>thiamine diphosphate</name>
        <dbReference type="ChEBI" id="CHEBI:58937"/>
    </cofactor>
    <text evidence="10">Binds 1 thiamine pyrophosphate per subunit.</text>
</comment>
<feature type="binding site" evidence="10">
    <location>
        <position position="340"/>
    </location>
    <ligand>
        <name>thiamine diphosphate</name>
        <dbReference type="ChEBI" id="CHEBI:58937"/>
    </ligand>
</feature>
<reference evidence="12 13" key="1">
    <citation type="submission" date="2015-07" db="EMBL/GenBank/DDBJ databases">
        <title>Complete genome sequence of Mycobacterium goodii X7B, a facultative thermophilic biodesulfurizing bacterium.</title>
        <authorList>
            <person name="Yu B."/>
            <person name="Li F."/>
            <person name="Xu P."/>
        </authorList>
    </citation>
    <scope>NUCLEOTIDE SEQUENCE [LARGE SCALE GENOMIC DNA]</scope>
    <source>
        <strain evidence="12 13">X7B</strain>
    </source>
</reference>
<dbReference type="InterPro" id="IPR005475">
    <property type="entry name" value="Transketolase-like_Pyr-bd"/>
</dbReference>
<dbReference type="KEGG" id="mgo:AFA91_02195"/>
<keyword evidence="9 10" id="KW-0414">Isoprene biosynthesis</keyword>
<keyword evidence="7 10" id="KW-0784">Thiamine biosynthesis</keyword>
<dbReference type="Gene3D" id="3.40.50.970">
    <property type="match status" value="2"/>
</dbReference>
<feature type="binding site" evidence="10">
    <location>
        <position position="185"/>
    </location>
    <ligand>
        <name>thiamine diphosphate</name>
        <dbReference type="ChEBI" id="CHEBI:58937"/>
    </ligand>
</feature>
<feature type="binding site" evidence="10">
    <location>
        <position position="82"/>
    </location>
    <ligand>
        <name>thiamine diphosphate</name>
        <dbReference type="ChEBI" id="CHEBI:58937"/>
    </ligand>
</feature>
<dbReference type="PATRIC" id="fig|134601.6.peg.457"/>
<dbReference type="PANTHER" id="PTHR43322">
    <property type="entry name" value="1-D-DEOXYXYLULOSE 5-PHOSPHATE SYNTHASE-RELATED"/>
    <property type="match status" value="1"/>
</dbReference>
<dbReference type="GO" id="GO:0000287">
    <property type="term" value="F:magnesium ion binding"/>
    <property type="evidence" value="ECO:0007669"/>
    <property type="project" value="UniProtKB-UniRule"/>
</dbReference>
<dbReference type="SUPFAM" id="SSF52922">
    <property type="entry name" value="TK C-terminal domain-like"/>
    <property type="match status" value="1"/>
</dbReference>
<comment type="cofactor">
    <cofactor evidence="10">
        <name>Mg(2+)</name>
        <dbReference type="ChEBI" id="CHEBI:18420"/>
    </cofactor>
    <text evidence="10">Binds 1 Mg(2+) ion per subunit.</text>
</comment>
<dbReference type="UniPathway" id="UPA00064">
    <property type="reaction ID" value="UER00091"/>
</dbReference>
<proteinExistence type="inferred from homology"/>
<evidence type="ECO:0000256" key="6">
    <source>
        <dbReference type="ARBA" id="ARBA00022842"/>
    </source>
</evidence>
<keyword evidence="4 10" id="KW-0808">Transferase</keyword>
<comment type="similarity">
    <text evidence="2 10">Belongs to the transketolase family. DXPS subfamily.</text>
</comment>
<evidence type="ECO:0000256" key="3">
    <source>
        <dbReference type="ARBA" id="ARBA00011738"/>
    </source>
</evidence>
<organism evidence="12 13">
    <name type="scientific">Mycolicibacterium goodii</name>
    <name type="common">Mycobacterium goodii</name>
    <dbReference type="NCBI Taxonomy" id="134601"/>
    <lineage>
        <taxon>Bacteria</taxon>
        <taxon>Bacillati</taxon>
        <taxon>Actinomycetota</taxon>
        <taxon>Actinomycetes</taxon>
        <taxon>Mycobacteriales</taxon>
        <taxon>Mycobacteriaceae</taxon>
        <taxon>Mycolicibacterium</taxon>
    </lineage>
</organism>
<evidence type="ECO:0000256" key="2">
    <source>
        <dbReference type="ARBA" id="ARBA00011081"/>
    </source>
</evidence>
<dbReference type="InterPro" id="IPR005477">
    <property type="entry name" value="Dxylulose-5-P_synthase"/>
</dbReference>
<evidence type="ECO:0000313" key="12">
    <source>
        <dbReference type="EMBL" id="AKS30877.1"/>
    </source>
</evidence>
<dbReference type="Proteomes" id="UP000062255">
    <property type="component" value="Chromosome"/>
</dbReference>
<dbReference type="EMBL" id="CP012150">
    <property type="protein sequence ID" value="AKS30877.1"/>
    <property type="molecule type" value="Genomic_DNA"/>
</dbReference>
<dbReference type="STRING" id="134601.AFA91_02195"/>
<dbReference type="InterPro" id="IPR029061">
    <property type="entry name" value="THDP-binding"/>
</dbReference>
<feature type="binding site" evidence="10">
    <location>
        <position position="185"/>
    </location>
    <ligand>
        <name>Mg(2+)</name>
        <dbReference type="ChEBI" id="CHEBI:18420"/>
    </ligand>
</feature>
<dbReference type="EC" id="2.2.1.7" evidence="10"/>
<keyword evidence="6 10" id="KW-0460">Magnesium</keyword>
<dbReference type="Pfam" id="PF02780">
    <property type="entry name" value="Transketolase_C"/>
    <property type="match status" value="1"/>
</dbReference>
<dbReference type="AlphaFoldDB" id="A0A0K0X0J0"/>
<dbReference type="FunFam" id="3.40.50.970:FF:000010">
    <property type="entry name" value="1-deoxy-D-xylulose-5-phosphate synthase"/>
    <property type="match status" value="1"/>
</dbReference>
<dbReference type="PROSITE" id="PS00801">
    <property type="entry name" value="TRANSKETOLASE_1"/>
    <property type="match status" value="1"/>
</dbReference>
<evidence type="ECO:0000256" key="9">
    <source>
        <dbReference type="ARBA" id="ARBA00023229"/>
    </source>
</evidence>
<accession>A0A0K0X0J0</accession>
<name>A0A0K0X0J0_MYCGD</name>
<dbReference type="GO" id="GO:0030976">
    <property type="term" value="F:thiamine pyrophosphate binding"/>
    <property type="evidence" value="ECO:0007669"/>
    <property type="project" value="UniProtKB-UniRule"/>
</dbReference>
<dbReference type="PANTHER" id="PTHR43322:SF5">
    <property type="entry name" value="1-DEOXY-D-XYLULOSE-5-PHOSPHATE SYNTHASE, CHLOROPLASTIC"/>
    <property type="match status" value="1"/>
</dbReference>
<dbReference type="PROSITE" id="PS00802">
    <property type="entry name" value="TRANSKETOLASE_2"/>
    <property type="match status" value="1"/>
</dbReference>
<dbReference type="GO" id="GO:0008661">
    <property type="term" value="F:1-deoxy-D-xylulose-5-phosphate synthase activity"/>
    <property type="evidence" value="ECO:0007669"/>
    <property type="project" value="UniProtKB-UniRule"/>
</dbReference>
<dbReference type="CDD" id="cd07033">
    <property type="entry name" value="TPP_PYR_DXS_TK_like"/>
    <property type="match status" value="1"/>
</dbReference>
<evidence type="ECO:0000256" key="5">
    <source>
        <dbReference type="ARBA" id="ARBA00022723"/>
    </source>
</evidence>
<evidence type="ECO:0000259" key="11">
    <source>
        <dbReference type="SMART" id="SM00861"/>
    </source>
</evidence>
<feature type="domain" description="Transketolase-like pyrimidine-binding" evidence="11">
    <location>
        <begin position="289"/>
        <end position="453"/>
    </location>
</feature>
<evidence type="ECO:0000256" key="10">
    <source>
        <dbReference type="HAMAP-Rule" id="MF_00315"/>
    </source>
</evidence>
<dbReference type="Pfam" id="PF13292">
    <property type="entry name" value="DXP_synthase_N"/>
    <property type="match status" value="2"/>
</dbReference>
<dbReference type="GO" id="GO:0019288">
    <property type="term" value="P:isopentenyl diphosphate biosynthetic process, methylerythritol 4-phosphate pathway"/>
    <property type="evidence" value="ECO:0007669"/>
    <property type="project" value="TreeGrafter"/>
</dbReference>
<dbReference type="GO" id="GO:0005829">
    <property type="term" value="C:cytosol"/>
    <property type="evidence" value="ECO:0007669"/>
    <property type="project" value="TreeGrafter"/>
</dbReference>
<dbReference type="GO" id="GO:0009228">
    <property type="term" value="P:thiamine biosynthetic process"/>
    <property type="evidence" value="ECO:0007669"/>
    <property type="project" value="UniProtKB-UniRule"/>
</dbReference>
<comment type="catalytic activity">
    <reaction evidence="10">
        <text>D-glyceraldehyde 3-phosphate + pyruvate + H(+) = 1-deoxy-D-xylulose 5-phosphate + CO2</text>
        <dbReference type="Rhea" id="RHEA:12605"/>
        <dbReference type="ChEBI" id="CHEBI:15361"/>
        <dbReference type="ChEBI" id="CHEBI:15378"/>
        <dbReference type="ChEBI" id="CHEBI:16526"/>
        <dbReference type="ChEBI" id="CHEBI:57792"/>
        <dbReference type="ChEBI" id="CHEBI:59776"/>
        <dbReference type="EC" id="2.2.1.7"/>
    </reaction>
</comment>
<comment type="subunit">
    <text evidence="3 10">Homodimer.</text>
</comment>
<dbReference type="Pfam" id="PF02779">
    <property type="entry name" value="Transket_pyr"/>
    <property type="match status" value="1"/>
</dbReference>
<keyword evidence="5 10" id="KW-0479">Metal-binding</keyword>
<keyword evidence="8 10" id="KW-0786">Thiamine pyrophosphate</keyword>
<evidence type="ECO:0000256" key="4">
    <source>
        <dbReference type="ARBA" id="ARBA00022679"/>
    </source>
</evidence>
<sequence length="599" mass="63387">MTSTPAHPMPPTTLVDLSPQTLRRIDDDDLSGLADEIRRHLINEVTTTGGHLGPNLGVVELTIALHRVFESPSDTILFDTGHQAYVHKIITGRGALFSTLRQEGGLSGYPSSSESVHDVIENSHASTALSYADGLAKARQLAGQQHRRIVAVVGDGALTGGMAWEALNNIGGAQDRPVVLVLNDNGRSYAPTAGSLSRLLNGTSADRGTPVDFFGALGFKYIGPVDGHDLAQLEDALREAAESRRPVVVHTQTIKGRGYALAEADDAECMHAIGAIDPVTGAPRTPVSTTWTDIFAEEITRLAAERAEVVAVAAAMRDQVGLGPMAAVFPNRVFDVGIAEQHAVCSAAGMALAGLHPVVAVYSTFLNRAFDQVMMDVALHHLPVTMVLDRSGITGPDGPSHNGMWDTAILGAVPGLHIGCPRDGRELGVLLREAVAMPAPTVIRYPKGPAAEPIPALQRVGACDVLRADDDAEVLLIPVGPLAATCLSAADGLRQHGVGVTVVDPRWTSPIDRSLVDLARQHRVVITAEDTIALGSLGSRLTSALDGMSHTQVHTMALPTRFLPAASRSALLSRYELDAPGIVRKGLNLLRRNEVEAYT</sequence>
<feature type="binding site" evidence="10">
    <location>
        <position position="155"/>
    </location>
    <ligand>
        <name>Mg(2+)</name>
        <dbReference type="ChEBI" id="CHEBI:18420"/>
    </ligand>
</feature>
<feature type="binding site" evidence="10">
    <location>
        <begin position="123"/>
        <end position="125"/>
    </location>
    <ligand>
        <name>thiamine diphosphate</name>
        <dbReference type="ChEBI" id="CHEBI:58937"/>
    </ligand>
</feature>
<evidence type="ECO:0000313" key="13">
    <source>
        <dbReference type="Proteomes" id="UP000062255"/>
    </source>
</evidence>
<evidence type="ECO:0000256" key="7">
    <source>
        <dbReference type="ARBA" id="ARBA00022977"/>
    </source>
</evidence>
<dbReference type="NCBIfam" id="NF003933">
    <property type="entry name" value="PRK05444.2-2"/>
    <property type="match status" value="1"/>
</dbReference>
<feature type="binding site" evidence="10">
    <location>
        <position position="259"/>
    </location>
    <ligand>
        <name>thiamine diphosphate</name>
        <dbReference type="ChEBI" id="CHEBI:58937"/>
    </ligand>
</feature>
<evidence type="ECO:0000256" key="8">
    <source>
        <dbReference type="ARBA" id="ARBA00023052"/>
    </source>
</evidence>
<dbReference type="Gene3D" id="3.40.50.920">
    <property type="match status" value="1"/>
</dbReference>
<gene>
    <name evidence="10" type="primary">dxs</name>
    <name evidence="12" type="ORF">AFA91_02195</name>
</gene>
<dbReference type="CDD" id="cd02007">
    <property type="entry name" value="TPP_DXS"/>
    <property type="match status" value="1"/>
</dbReference>
<dbReference type="InterPro" id="IPR009014">
    <property type="entry name" value="Transketo_C/PFOR_II"/>
</dbReference>
<dbReference type="SUPFAM" id="SSF52518">
    <property type="entry name" value="Thiamin diphosphate-binding fold (THDP-binding)"/>
    <property type="match status" value="2"/>
</dbReference>
<feature type="binding site" evidence="10">
    <location>
        <begin position="156"/>
        <end position="157"/>
    </location>
    <ligand>
        <name>thiamine diphosphate</name>
        <dbReference type="ChEBI" id="CHEBI:58937"/>
    </ligand>
</feature>